<dbReference type="Gene3D" id="1.20.1250.20">
    <property type="entry name" value="MFS general substrate transporter like domains"/>
    <property type="match status" value="2"/>
</dbReference>
<feature type="transmembrane region" description="Helical" evidence="6">
    <location>
        <begin position="379"/>
        <end position="400"/>
    </location>
</feature>
<reference evidence="8" key="2">
    <citation type="submission" date="2021-04" db="EMBL/GenBank/DDBJ databases">
        <authorList>
            <person name="Gilroy R."/>
        </authorList>
    </citation>
    <scope>NUCLEOTIDE SEQUENCE</scope>
    <source>
        <strain evidence="8">CHK192-9172</strain>
    </source>
</reference>
<dbReference type="Pfam" id="PF07690">
    <property type="entry name" value="MFS_1"/>
    <property type="match status" value="1"/>
</dbReference>
<dbReference type="SUPFAM" id="SSF103473">
    <property type="entry name" value="MFS general substrate transporter"/>
    <property type="match status" value="1"/>
</dbReference>
<feature type="domain" description="Major facilitator superfamily (MFS) profile" evidence="7">
    <location>
        <begin position="1"/>
        <end position="406"/>
    </location>
</feature>
<keyword evidence="3 6" id="KW-0812">Transmembrane</keyword>
<dbReference type="PANTHER" id="PTHR11360">
    <property type="entry name" value="MONOCARBOXYLATE TRANSPORTER"/>
    <property type="match status" value="1"/>
</dbReference>
<evidence type="ECO:0000256" key="2">
    <source>
        <dbReference type="ARBA" id="ARBA00022448"/>
    </source>
</evidence>
<feature type="transmembrane region" description="Helical" evidence="6">
    <location>
        <begin position="47"/>
        <end position="67"/>
    </location>
</feature>
<dbReference type="InterPro" id="IPR036259">
    <property type="entry name" value="MFS_trans_sf"/>
</dbReference>
<feature type="transmembrane region" description="Helical" evidence="6">
    <location>
        <begin position="7"/>
        <end position="27"/>
    </location>
</feature>
<dbReference type="GO" id="GO:0005886">
    <property type="term" value="C:plasma membrane"/>
    <property type="evidence" value="ECO:0007669"/>
    <property type="project" value="UniProtKB-SubCell"/>
</dbReference>
<feature type="transmembrane region" description="Helical" evidence="6">
    <location>
        <begin position="289"/>
        <end position="308"/>
    </location>
</feature>
<organism evidence="8 9">
    <name type="scientific">Candidatus Eubacterium avistercoris</name>
    <dbReference type="NCBI Taxonomy" id="2838567"/>
    <lineage>
        <taxon>Bacteria</taxon>
        <taxon>Bacillati</taxon>
        <taxon>Bacillota</taxon>
        <taxon>Clostridia</taxon>
        <taxon>Eubacteriales</taxon>
        <taxon>Eubacteriaceae</taxon>
        <taxon>Eubacterium</taxon>
    </lineage>
</organism>
<evidence type="ECO:0000256" key="5">
    <source>
        <dbReference type="ARBA" id="ARBA00023136"/>
    </source>
</evidence>
<reference evidence="8" key="1">
    <citation type="journal article" date="2021" name="PeerJ">
        <title>Extensive microbial diversity within the chicken gut microbiome revealed by metagenomics and culture.</title>
        <authorList>
            <person name="Gilroy R."/>
            <person name="Ravi A."/>
            <person name="Getino M."/>
            <person name="Pursley I."/>
            <person name="Horton D.L."/>
            <person name="Alikhan N.F."/>
            <person name="Baker D."/>
            <person name="Gharbi K."/>
            <person name="Hall N."/>
            <person name="Watson M."/>
            <person name="Adriaenssens E.M."/>
            <person name="Foster-Nyarko E."/>
            <person name="Jarju S."/>
            <person name="Secka A."/>
            <person name="Antonio M."/>
            <person name="Oren A."/>
            <person name="Chaudhuri R.R."/>
            <person name="La Ragione R."/>
            <person name="Hildebrand F."/>
            <person name="Pallen M.J."/>
        </authorList>
    </citation>
    <scope>NUCLEOTIDE SEQUENCE</scope>
    <source>
        <strain evidence="8">CHK192-9172</strain>
    </source>
</reference>
<feature type="transmembrane region" description="Helical" evidence="6">
    <location>
        <begin position="131"/>
        <end position="149"/>
    </location>
</feature>
<proteinExistence type="predicted"/>
<evidence type="ECO:0000259" key="7">
    <source>
        <dbReference type="PROSITE" id="PS50850"/>
    </source>
</evidence>
<dbReference type="GO" id="GO:0022857">
    <property type="term" value="F:transmembrane transporter activity"/>
    <property type="evidence" value="ECO:0007669"/>
    <property type="project" value="InterPro"/>
</dbReference>
<feature type="transmembrane region" description="Helical" evidence="6">
    <location>
        <begin position="260"/>
        <end position="282"/>
    </location>
</feature>
<accession>A0A9D2D4P4</accession>
<sequence>MKKMNRWVYAIIGVIVLLLAGLIYAWSIMSQAIGAAHPDWTAAQLSLTFTLVMAFFCVGSLVAGILSKKVNPKIYVILAGILLLAGFFLASMTQSSVATLYLGFGVLCGLGAGVAYNAVMGTICAWFPDKQGLISGILLMGFGLSSFIIGKVYTAVTPADGSNNWCNTFRILGIIIFVIMLICSFFFRKPDAEFLASKASEKQNVRQPAMDINSGKMIRMPSFWLCYIWAIMVSAAGLALVGQASGIATQVGTTVSEGNIATVVGLISIMNGIGRVIYGALFDKKGYKLTMIVDMVAFILAGLILMGALSSGSFLLIIIGFLVGGFAYGGVTPMQSAIISDFYGRTYYSMNFSIIVTNLLIGSFASTIAGKLYDMSQSYMSTIFMMIGVTIVSFIVFLGIRRPVAKEEK</sequence>
<feature type="transmembrane region" description="Helical" evidence="6">
    <location>
        <begin position="74"/>
        <end position="92"/>
    </location>
</feature>
<comment type="caution">
    <text evidence="8">The sequence shown here is derived from an EMBL/GenBank/DDBJ whole genome shotgun (WGS) entry which is preliminary data.</text>
</comment>
<feature type="transmembrane region" description="Helical" evidence="6">
    <location>
        <begin position="352"/>
        <end position="373"/>
    </location>
</feature>
<feature type="transmembrane region" description="Helical" evidence="6">
    <location>
        <begin position="224"/>
        <end position="248"/>
    </location>
</feature>
<keyword evidence="2" id="KW-0813">Transport</keyword>
<evidence type="ECO:0000256" key="3">
    <source>
        <dbReference type="ARBA" id="ARBA00022692"/>
    </source>
</evidence>
<dbReference type="AlphaFoldDB" id="A0A9D2D4P4"/>
<evidence type="ECO:0000256" key="4">
    <source>
        <dbReference type="ARBA" id="ARBA00022989"/>
    </source>
</evidence>
<keyword evidence="4 6" id="KW-1133">Transmembrane helix</keyword>
<evidence type="ECO:0000313" key="8">
    <source>
        <dbReference type="EMBL" id="HIZ08391.1"/>
    </source>
</evidence>
<keyword evidence="5 6" id="KW-0472">Membrane</keyword>
<dbReference type="InterPro" id="IPR050327">
    <property type="entry name" value="Proton-linked_MCT"/>
</dbReference>
<protein>
    <submittedName>
        <fullName evidence="8">MFS transporter</fullName>
    </submittedName>
</protein>
<dbReference type="EMBL" id="DXCH01000286">
    <property type="protein sequence ID" value="HIZ08391.1"/>
    <property type="molecule type" value="Genomic_DNA"/>
</dbReference>
<dbReference type="InterPro" id="IPR020846">
    <property type="entry name" value="MFS_dom"/>
</dbReference>
<evidence type="ECO:0000313" key="9">
    <source>
        <dbReference type="Proteomes" id="UP000824024"/>
    </source>
</evidence>
<dbReference type="Proteomes" id="UP000824024">
    <property type="component" value="Unassembled WGS sequence"/>
</dbReference>
<dbReference type="InterPro" id="IPR011701">
    <property type="entry name" value="MFS"/>
</dbReference>
<feature type="transmembrane region" description="Helical" evidence="6">
    <location>
        <begin position="169"/>
        <end position="187"/>
    </location>
</feature>
<evidence type="ECO:0000256" key="1">
    <source>
        <dbReference type="ARBA" id="ARBA00004651"/>
    </source>
</evidence>
<feature type="transmembrane region" description="Helical" evidence="6">
    <location>
        <begin position="98"/>
        <end position="119"/>
    </location>
</feature>
<feature type="transmembrane region" description="Helical" evidence="6">
    <location>
        <begin position="314"/>
        <end position="331"/>
    </location>
</feature>
<evidence type="ECO:0000256" key="6">
    <source>
        <dbReference type="SAM" id="Phobius"/>
    </source>
</evidence>
<dbReference type="PROSITE" id="PS50850">
    <property type="entry name" value="MFS"/>
    <property type="match status" value="1"/>
</dbReference>
<comment type="subcellular location">
    <subcellularLocation>
        <location evidence="1">Cell membrane</location>
        <topology evidence="1">Multi-pass membrane protein</topology>
    </subcellularLocation>
</comment>
<gene>
    <name evidence="8" type="ORF">IAA08_10725</name>
</gene>
<name>A0A9D2D4P4_9FIRM</name>